<dbReference type="OMA" id="CANRIPH"/>
<dbReference type="GO" id="GO:0009088">
    <property type="term" value="P:threonine biosynthetic process"/>
    <property type="evidence" value="ECO:0007669"/>
    <property type="project" value="UniProtKB-UniRule"/>
</dbReference>
<evidence type="ECO:0000256" key="9">
    <source>
        <dbReference type="ARBA" id="ARBA00022777"/>
    </source>
</evidence>
<dbReference type="GO" id="GO:0005737">
    <property type="term" value="C:cytoplasm"/>
    <property type="evidence" value="ECO:0007669"/>
    <property type="project" value="UniProtKB-SubCell"/>
</dbReference>
<keyword evidence="9 13" id="KW-0418">Kinase</keyword>
<dbReference type="InterPro" id="IPR020568">
    <property type="entry name" value="Ribosomal_Su5_D2-typ_SF"/>
</dbReference>
<evidence type="ECO:0000256" key="8">
    <source>
        <dbReference type="ARBA" id="ARBA00022741"/>
    </source>
</evidence>
<feature type="domain" description="GHMP kinase N-terminal" evidence="14">
    <location>
        <begin position="56"/>
        <end position="132"/>
    </location>
</feature>
<evidence type="ECO:0000256" key="2">
    <source>
        <dbReference type="ARBA" id="ARBA00007370"/>
    </source>
</evidence>
<dbReference type="InterPro" id="IPR006203">
    <property type="entry name" value="GHMP_knse_ATP-bd_CS"/>
</dbReference>
<evidence type="ECO:0000313" key="17">
    <source>
        <dbReference type="Proteomes" id="UP000321332"/>
    </source>
</evidence>
<dbReference type="HAMAP" id="MF_00384">
    <property type="entry name" value="Homoser_kinase"/>
    <property type="match status" value="1"/>
</dbReference>
<reference evidence="16 17" key="1">
    <citation type="submission" date="2019-06" db="EMBL/GenBank/DDBJ databases">
        <title>Genome analyses of bacteria isolated from kimchi.</title>
        <authorList>
            <person name="Lee S."/>
            <person name="Ahn S."/>
            <person name="Roh S."/>
        </authorList>
    </citation>
    <scope>NUCLEOTIDE SEQUENCE [LARGE SCALE GENOMIC DNA]</scope>
    <source>
        <strain evidence="16 17">CBA3620</strain>
    </source>
</reference>
<dbReference type="Proteomes" id="UP000321332">
    <property type="component" value="Chromosome"/>
</dbReference>
<dbReference type="PROSITE" id="PS00627">
    <property type="entry name" value="GHMP_KINASES_ATP"/>
    <property type="match status" value="1"/>
</dbReference>
<comment type="similarity">
    <text evidence="2 13">Belongs to the GHMP kinase family. Homoserine kinase subfamily.</text>
</comment>
<keyword evidence="7 13" id="KW-0791">Threonine biosynthesis</keyword>
<dbReference type="InterPro" id="IPR000870">
    <property type="entry name" value="Homoserine_kinase"/>
</dbReference>
<evidence type="ECO:0000313" key="16">
    <source>
        <dbReference type="EMBL" id="QEA32713.1"/>
    </source>
</evidence>
<keyword evidence="5 13" id="KW-0028">Amino-acid biosynthesis</keyword>
<keyword evidence="6 13" id="KW-0808">Transferase</keyword>
<dbReference type="GO" id="GO:0005524">
    <property type="term" value="F:ATP binding"/>
    <property type="evidence" value="ECO:0007669"/>
    <property type="project" value="UniProtKB-UniRule"/>
</dbReference>
<dbReference type="Pfam" id="PF08544">
    <property type="entry name" value="GHMP_kinases_C"/>
    <property type="match status" value="1"/>
</dbReference>
<sequence length="294" mass="31971">MIKITVPATTANIGPGFDSLGIALNLYLTLNIYEATEQWLVEHDYQEDMPHDETNFIVKTALSLVPDLMPHRIRVSSDIPLARGLGSSSSALLAGLAMAKALAHLNIDNEELLDHATALEGHPDNVAPALFGSGVSAYYDGSRVYHAPLHLPRNINFVTFIPNYKLMTSNARKALPANLPFKTSTAASAISNTLIAALNVDDFNTARELIEKDLFHETARQHLVPELSTIRDIAHHLDIIGTYLSGAGPTIITIVPKKDTQQLIDALSAANLPGKILQLEPDFQGLSITTERRS</sequence>
<name>A0AAE6IIU6_LEUCA</name>
<evidence type="ECO:0000256" key="13">
    <source>
        <dbReference type="HAMAP-Rule" id="MF_00384"/>
    </source>
</evidence>
<dbReference type="Gene3D" id="3.30.70.890">
    <property type="entry name" value="GHMP kinase, C-terminal domain"/>
    <property type="match status" value="1"/>
</dbReference>
<dbReference type="PANTHER" id="PTHR20861">
    <property type="entry name" value="HOMOSERINE/4-DIPHOSPHOCYTIDYL-2-C-METHYL-D-ERYTHRITOL KINASE"/>
    <property type="match status" value="1"/>
</dbReference>
<keyword evidence="8 13" id="KW-0547">Nucleotide-binding</keyword>
<dbReference type="InterPro" id="IPR014721">
    <property type="entry name" value="Ribsml_uS5_D2-typ_fold_subgr"/>
</dbReference>
<dbReference type="InterPro" id="IPR006204">
    <property type="entry name" value="GHMP_kinase_N_dom"/>
</dbReference>
<dbReference type="InterPro" id="IPR036554">
    <property type="entry name" value="GHMP_kinase_C_sf"/>
</dbReference>
<keyword evidence="13" id="KW-0963">Cytoplasm</keyword>
<dbReference type="PIRSF" id="PIRSF000676">
    <property type="entry name" value="Homoser_kin"/>
    <property type="match status" value="1"/>
</dbReference>
<keyword evidence="10 13" id="KW-0067">ATP-binding</keyword>
<dbReference type="Pfam" id="PF00288">
    <property type="entry name" value="GHMP_kinases_N"/>
    <property type="match status" value="1"/>
</dbReference>
<dbReference type="RefSeq" id="WP_014974417.1">
    <property type="nucleotide sequence ID" value="NZ_CP042374.1"/>
</dbReference>
<dbReference type="PRINTS" id="PR00958">
    <property type="entry name" value="HOMSERKINASE"/>
</dbReference>
<evidence type="ECO:0000256" key="4">
    <source>
        <dbReference type="ARBA" id="ARBA00017858"/>
    </source>
</evidence>
<comment type="catalytic activity">
    <reaction evidence="11 13">
        <text>L-homoserine + ATP = O-phospho-L-homoserine + ADP + H(+)</text>
        <dbReference type="Rhea" id="RHEA:13985"/>
        <dbReference type="ChEBI" id="CHEBI:15378"/>
        <dbReference type="ChEBI" id="CHEBI:30616"/>
        <dbReference type="ChEBI" id="CHEBI:57476"/>
        <dbReference type="ChEBI" id="CHEBI:57590"/>
        <dbReference type="ChEBI" id="CHEBI:456216"/>
        <dbReference type="EC" id="2.7.1.39"/>
    </reaction>
</comment>
<dbReference type="Gene3D" id="3.30.230.10">
    <property type="match status" value="1"/>
</dbReference>
<dbReference type="PANTHER" id="PTHR20861:SF1">
    <property type="entry name" value="HOMOSERINE KINASE"/>
    <property type="match status" value="1"/>
</dbReference>
<feature type="domain" description="GHMP kinase C-terminal" evidence="15">
    <location>
        <begin position="195"/>
        <end position="269"/>
    </location>
</feature>
<feature type="binding site" evidence="13">
    <location>
        <begin position="80"/>
        <end position="90"/>
    </location>
    <ligand>
        <name>ATP</name>
        <dbReference type="ChEBI" id="CHEBI:30616"/>
    </ligand>
</feature>
<dbReference type="InterPro" id="IPR013750">
    <property type="entry name" value="GHMP_kinase_C_dom"/>
</dbReference>
<evidence type="ECO:0000256" key="11">
    <source>
        <dbReference type="ARBA" id="ARBA00049375"/>
    </source>
</evidence>
<dbReference type="GO" id="GO:0004413">
    <property type="term" value="F:homoserine kinase activity"/>
    <property type="evidence" value="ECO:0007669"/>
    <property type="project" value="UniProtKB-UniRule"/>
</dbReference>
<evidence type="ECO:0000256" key="1">
    <source>
        <dbReference type="ARBA" id="ARBA00005015"/>
    </source>
</evidence>
<evidence type="ECO:0000256" key="5">
    <source>
        <dbReference type="ARBA" id="ARBA00022605"/>
    </source>
</evidence>
<dbReference type="GeneID" id="61186189"/>
<dbReference type="SUPFAM" id="SSF54211">
    <property type="entry name" value="Ribosomal protein S5 domain 2-like"/>
    <property type="match status" value="1"/>
</dbReference>
<evidence type="ECO:0000256" key="12">
    <source>
        <dbReference type="ARBA" id="ARBA00049954"/>
    </source>
</evidence>
<dbReference type="EC" id="2.7.1.39" evidence="3 13"/>
<gene>
    <name evidence="13" type="primary">thrB</name>
    <name evidence="16" type="ORF">FGL89_00450</name>
</gene>
<dbReference type="EMBL" id="CP042374">
    <property type="protein sequence ID" value="QEA32713.1"/>
    <property type="molecule type" value="Genomic_DNA"/>
</dbReference>
<evidence type="ECO:0000256" key="6">
    <source>
        <dbReference type="ARBA" id="ARBA00022679"/>
    </source>
</evidence>
<evidence type="ECO:0000259" key="14">
    <source>
        <dbReference type="Pfam" id="PF00288"/>
    </source>
</evidence>
<organism evidence="16 17">
    <name type="scientific">Leuconostoc carnosum</name>
    <dbReference type="NCBI Taxonomy" id="1252"/>
    <lineage>
        <taxon>Bacteria</taxon>
        <taxon>Bacillati</taxon>
        <taxon>Bacillota</taxon>
        <taxon>Bacilli</taxon>
        <taxon>Lactobacillales</taxon>
        <taxon>Lactobacillaceae</taxon>
        <taxon>Leuconostoc</taxon>
    </lineage>
</organism>
<evidence type="ECO:0000259" key="15">
    <source>
        <dbReference type="Pfam" id="PF08544"/>
    </source>
</evidence>
<dbReference type="NCBIfam" id="TIGR00191">
    <property type="entry name" value="thrB"/>
    <property type="match status" value="1"/>
</dbReference>
<dbReference type="SUPFAM" id="SSF55060">
    <property type="entry name" value="GHMP Kinase, C-terminal domain"/>
    <property type="match status" value="1"/>
</dbReference>
<evidence type="ECO:0000256" key="3">
    <source>
        <dbReference type="ARBA" id="ARBA00012078"/>
    </source>
</evidence>
<comment type="pathway">
    <text evidence="1 13">Amino-acid biosynthesis; L-threonine biosynthesis; L-threonine from L-aspartate: step 4/5.</text>
</comment>
<comment type="function">
    <text evidence="12 13">Catalyzes the ATP-dependent phosphorylation of L-homoserine to L-homoserine phosphate.</text>
</comment>
<comment type="subcellular location">
    <subcellularLocation>
        <location evidence="13">Cytoplasm</location>
    </subcellularLocation>
</comment>
<proteinExistence type="inferred from homology"/>
<accession>A0AAE6IIU6</accession>
<evidence type="ECO:0000256" key="7">
    <source>
        <dbReference type="ARBA" id="ARBA00022697"/>
    </source>
</evidence>
<dbReference type="AlphaFoldDB" id="A0AAE6IIU6"/>
<evidence type="ECO:0000256" key="10">
    <source>
        <dbReference type="ARBA" id="ARBA00022840"/>
    </source>
</evidence>
<protein>
    <recommendedName>
        <fullName evidence="4 13">Homoserine kinase</fullName>
        <shortName evidence="13">HK</shortName>
        <shortName evidence="13">HSK</shortName>
        <ecNumber evidence="3 13">2.7.1.39</ecNumber>
    </recommendedName>
</protein>